<dbReference type="InterPro" id="IPR050546">
    <property type="entry name" value="Glycosyl_Hydrlase_16"/>
</dbReference>
<evidence type="ECO:0000259" key="7">
    <source>
        <dbReference type="PROSITE" id="PS51762"/>
    </source>
</evidence>
<evidence type="ECO:0000256" key="4">
    <source>
        <dbReference type="ARBA" id="ARBA00022729"/>
    </source>
</evidence>
<evidence type="ECO:0000256" key="5">
    <source>
        <dbReference type="SAM" id="MobiDB-lite"/>
    </source>
</evidence>
<dbReference type="InterPro" id="IPR055372">
    <property type="entry name" value="CBM96"/>
</dbReference>
<evidence type="ECO:0000256" key="6">
    <source>
        <dbReference type="SAM" id="Phobius"/>
    </source>
</evidence>
<protein>
    <submittedName>
        <fullName evidence="8">Beta-glucanase (GH16 family)</fullName>
    </submittedName>
</protein>
<dbReference type="EMBL" id="SNWQ01000004">
    <property type="protein sequence ID" value="TDO50552.1"/>
    <property type="molecule type" value="Genomic_DNA"/>
</dbReference>
<dbReference type="GO" id="GO:0004553">
    <property type="term" value="F:hydrolase activity, hydrolyzing O-glycosyl compounds"/>
    <property type="evidence" value="ECO:0007669"/>
    <property type="project" value="InterPro"/>
</dbReference>
<dbReference type="GO" id="GO:0005975">
    <property type="term" value="P:carbohydrate metabolic process"/>
    <property type="evidence" value="ECO:0007669"/>
    <property type="project" value="InterPro"/>
</dbReference>
<dbReference type="InterPro" id="IPR000757">
    <property type="entry name" value="Beta-glucanase-like"/>
</dbReference>
<feature type="region of interest" description="Disordered" evidence="5">
    <location>
        <begin position="214"/>
        <end position="306"/>
    </location>
</feature>
<reference evidence="8 9" key="1">
    <citation type="submission" date="2019-03" db="EMBL/GenBank/DDBJ databases">
        <title>Genomic Encyclopedia of Type Strains, Phase III (KMG-III): the genomes of soil and plant-associated and newly described type strains.</title>
        <authorList>
            <person name="Whitman W."/>
        </authorList>
    </citation>
    <scope>NUCLEOTIDE SEQUENCE [LARGE SCALE GENOMIC DNA]</scope>
    <source>
        <strain evidence="8 9">VKM Ac-2527</strain>
    </source>
</reference>
<evidence type="ECO:0000256" key="2">
    <source>
        <dbReference type="ARBA" id="ARBA00006865"/>
    </source>
</evidence>
<organism evidence="8 9">
    <name type="scientific">Kribbella caucasensis</name>
    <dbReference type="NCBI Taxonomy" id="2512215"/>
    <lineage>
        <taxon>Bacteria</taxon>
        <taxon>Bacillati</taxon>
        <taxon>Actinomycetota</taxon>
        <taxon>Actinomycetes</taxon>
        <taxon>Propionibacteriales</taxon>
        <taxon>Kribbellaceae</taxon>
        <taxon>Kribbella</taxon>
    </lineage>
</organism>
<keyword evidence="3" id="KW-0964">Secreted</keyword>
<feature type="domain" description="GH16" evidence="7">
    <location>
        <begin position="270"/>
        <end position="527"/>
    </location>
</feature>
<dbReference type="AlphaFoldDB" id="A0A4R6KJB4"/>
<feature type="compositionally biased region" description="Low complexity" evidence="5">
    <location>
        <begin position="224"/>
        <end position="294"/>
    </location>
</feature>
<keyword evidence="6" id="KW-0472">Membrane</keyword>
<dbReference type="InterPro" id="IPR013320">
    <property type="entry name" value="ConA-like_dom_sf"/>
</dbReference>
<gene>
    <name evidence="8" type="ORF">EV643_10445</name>
</gene>
<dbReference type="SUPFAM" id="SSF49899">
    <property type="entry name" value="Concanavalin A-like lectins/glucanases"/>
    <property type="match status" value="1"/>
</dbReference>
<name>A0A4R6KJB4_9ACTN</name>
<dbReference type="PRINTS" id="PR01217">
    <property type="entry name" value="PRICHEXTENSN"/>
</dbReference>
<keyword evidence="6" id="KW-0812">Transmembrane</keyword>
<feature type="region of interest" description="Disordered" evidence="5">
    <location>
        <begin position="1"/>
        <end position="23"/>
    </location>
</feature>
<dbReference type="PANTHER" id="PTHR10963:SF55">
    <property type="entry name" value="GLYCOSIDE HYDROLASE FAMILY 16 PROTEIN"/>
    <property type="match status" value="1"/>
</dbReference>
<evidence type="ECO:0000313" key="8">
    <source>
        <dbReference type="EMBL" id="TDO50552.1"/>
    </source>
</evidence>
<comment type="similarity">
    <text evidence="2">Belongs to the glycosyl hydrolase 16 family.</text>
</comment>
<evidence type="ECO:0000256" key="3">
    <source>
        <dbReference type="ARBA" id="ARBA00022525"/>
    </source>
</evidence>
<proteinExistence type="inferred from homology"/>
<keyword evidence="6" id="KW-1133">Transmembrane helix</keyword>
<dbReference type="PROSITE" id="PS51762">
    <property type="entry name" value="GH16_2"/>
    <property type="match status" value="1"/>
</dbReference>
<keyword evidence="4" id="KW-0732">Signal</keyword>
<accession>A0A4R6KJB4</accession>
<dbReference type="Proteomes" id="UP000295388">
    <property type="component" value="Unassembled WGS sequence"/>
</dbReference>
<comment type="subcellular location">
    <subcellularLocation>
        <location evidence="1">Secreted</location>
    </subcellularLocation>
</comment>
<dbReference type="CDD" id="cd08023">
    <property type="entry name" value="GH16_laminarinase_like"/>
    <property type="match status" value="1"/>
</dbReference>
<evidence type="ECO:0000256" key="1">
    <source>
        <dbReference type="ARBA" id="ARBA00004613"/>
    </source>
</evidence>
<sequence>MRDEFSRRHAQHRAAVPSDKLKEPAAKAGRRALIPIIAGTSLLLTSAGLGVAALTSDSVPAPVSLTATADAYVHTKSPYQKHGWSTRLVAKLNESTSLIRYSVPPVADGYDRKATLVLNRLTTSNPAKIAVSKAPGSWTEAVTYSTAPKPGTPYVTVADDGKSAQLRIDVSQGITQAGELNLAVTQPVGAGGTVFGSRESGLKQSKLEISYVREGTTGPVPSIPTSAPTSAPTTATPKPTVTPTTTTPTATPTTTKPTATPTTASPTPTATASSSTTPTASPTTASPTSTPSTTGRAPSWSPTGSYRMTFQDEFNDTAVDTTKWERGWFKEGISDGVNSDNLQCYDTRQVTESGGFLNLSLAQRQASCRGGTKQYVSGLVNTRNSFNQRYGSFEARVCLPDGNGDGRVDGFPAWWTNGPSSVPWPEHGEIDIVEGIGGGTKASLHYANPEYHGGVYSSAPLAGCHNFGSQWTSSGVTFYYDGKPMWTRAFNGPDPQFLIFNYAVRPHSGEAITPGTAVRVDWVRVWA</sequence>
<keyword evidence="9" id="KW-1185">Reference proteome</keyword>
<feature type="transmembrane region" description="Helical" evidence="6">
    <location>
        <begin position="32"/>
        <end position="54"/>
    </location>
</feature>
<dbReference type="Pfam" id="PF24517">
    <property type="entry name" value="CBM96"/>
    <property type="match status" value="1"/>
</dbReference>
<dbReference type="Gene3D" id="2.60.120.200">
    <property type="match status" value="1"/>
</dbReference>
<dbReference type="Pfam" id="PF00722">
    <property type="entry name" value="Glyco_hydro_16"/>
    <property type="match status" value="1"/>
</dbReference>
<comment type="caution">
    <text evidence="8">The sequence shown here is derived from an EMBL/GenBank/DDBJ whole genome shotgun (WGS) entry which is preliminary data.</text>
</comment>
<dbReference type="PANTHER" id="PTHR10963">
    <property type="entry name" value="GLYCOSYL HYDROLASE-RELATED"/>
    <property type="match status" value="1"/>
</dbReference>
<evidence type="ECO:0000313" key="9">
    <source>
        <dbReference type="Proteomes" id="UP000295388"/>
    </source>
</evidence>
<dbReference type="GO" id="GO:0005576">
    <property type="term" value="C:extracellular region"/>
    <property type="evidence" value="ECO:0007669"/>
    <property type="project" value="UniProtKB-SubCell"/>
</dbReference>